<comment type="caution">
    <text evidence="2">The sequence shown here is derived from an EMBL/GenBank/DDBJ whole genome shotgun (WGS) entry which is preliminary data.</text>
</comment>
<organism evidence="2 3">
    <name type="scientific">Chryseobacterium sediminis</name>
    <dbReference type="NCBI Taxonomy" id="1679494"/>
    <lineage>
        <taxon>Bacteria</taxon>
        <taxon>Pseudomonadati</taxon>
        <taxon>Bacteroidota</taxon>
        <taxon>Flavobacteriia</taxon>
        <taxon>Flavobacteriales</taxon>
        <taxon>Weeksellaceae</taxon>
        <taxon>Chryseobacterium group</taxon>
        <taxon>Chryseobacterium</taxon>
    </lineage>
</organism>
<evidence type="ECO:0000313" key="2">
    <source>
        <dbReference type="EMBL" id="MBB6329368.1"/>
    </source>
</evidence>
<keyword evidence="3" id="KW-1185">Reference proteome</keyword>
<keyword evidence="1" id="KW-0732">Signal</keyword>
<sequence>MMNKNDFYNSGRKICLFFFILLLFSCNHEDNTFPSSKKQNETVQPSPYNHFITSSVDHLYEFCPAGDMVCYNDMSLTIKTVDFFKSLGPKNSLLGSYNNIFYAARGYLIDHNFSDDAKSFLTDKLNFLAEWSKTKDNSTPEKQLENLEFIHWSLEYFILNPDTTNEQFKNLYM</sequence>
<feature type="signal peptide" evidence="1">
    <location>
        <begin position="1"/>
        <end position="29"/>
    </location>
</feature>
<protein>
    <submittedName>
        <fullName evidence="2">Uncharacterized protein</fullName>
    </submittedName>
</protein>
<proteinExistence type="predicted"/>
<dbReference type="Proteomes" id="UP000587367">
    <property type="component" value="Unassembled WGS sequence"/>
</dbReference>
<dbReference type="EMBL" id="JACHKS010000001">
    <property type="protein sequence ID" value="MBB6329368.1"/>
    <property type="molecule type" value="Genomic_DNA"/>
</dbReference>
<accession>A0ABR6PUL8</accession>
<dbReference type="PROSITE" id="PS51257">
    <property type="entry name" value="PROKAR_LIPOPROTEIN"/>
    <property type="match status" value="1"/>
</dbReference>
<evidence type="ECO:0000256" key="1">
    <source>
        <dbReference type="SAM" id="SignalP"/>
    </source>
</evidence>
<gene>
    <name evidence="2" type="ORF">HNP24_000318</name>
</gene>
<feature type="chain" id="PRO_5045989382" evidence="1">
    <location>
        <begin position="30"/>
        <end position="173"/>
    </location>
</feature>
<dbReference type="RefSeq" id="WP_184552348.1">
    <property type="nucleotide sequence ID" value="NZ_JACHKS010000001.1"/>
</dbReference>
<evidence type="ECO:0000313" key="3">
    <source>
        <dbReference type="Proteomes" id="UP000587367"/>
    </source>
</evidence>
<reference evidence="2 3" key="1">
    <citation type="submission" date="2020-08" db="EMBL/GenBank/DDBJ databases">
        <title>Functional genomics of gut bacteria from endangered species of beetles.</title>
        <authorList>
            <person name="Carlos-Shanley C."/>
        </authorList>
    </citation>
    <scope>NUCLEOTIDE SEQUENCE [LARGE SCALE GENOMIC DNA]</scope>
    <source>
        <strain evidence="2 3">S00068</strain>
    </source>
</reference>
<name>A0ABR6PUL8_9FLAO</name>